<name>A0ABD2MTL8_9CUCU</name>
<proteinExistence type="predicted"/>
<comment type="caution">
    <text evidence="1">The sequence shown here is derived from an EMBL/GenBank/DDBJ whole genome shotgun (WGS) entry which is preliminary data.</text>
</comment>
<accession>A0ABD2MTL8</accession>
<dbReference type="Gene3D" id="3.60.10.10">
    <property type="entry name" value="Endonuclease/exonuclease/phosphatase"/>
    <property type="match status" value="1"/>
</dbReference>
<evidence type="ECO:0008006" key="3">
    <source>
        <dbReference type="Google" id="ProtNLM"/>
    </source>
</evidence>
<dbReference type="AlphaFoldDB" id="A0ABD2MTL8"/>
<keyword evidence="2" id="KW-1185">Reference proteome</keyword>
<gene>
    <name evidence="1" type="ORF">HHI36_008811</name>
</gene>
<organism evidence="1 2">
    <name type="scientific">Cryptolaemus montrouzieri</name>
    <dbReference type="NCBI Taxonomy" id="559131"/>
    <lineage>
        <taxon>Eukaryota</taxon>
        <taxon>Metazoa</taxon>
        <taxon>Ecdysozoa</taxon>
        <taxon>Arthropoda</taxon>
        <taxon>Hexapoda</taxon>
        <taxon>Insecta</taxon>
        <taxon>Pterygota</taxon>
        <taxon>Neoptera</taxon>
        <taxon>Endopterygota</taxon>
        <taxon>Coleoptera</taxon>
        <taxon>Polyphaga</taxon>
        <taxon>Cucujiformia</taxon>
        <taxon>Coccinelloidea</taxon>
        <taxon>Coccinellidae</taxon>
        <taxon>Scymninae</taxon>
        <taxon>Scymnini</taxon>
        <taxon>Cryptolaemus</taxon>
    </lineage>
</organism>
<evidence type="ECO:0000313" key="1">
    <source>
        <dbReference type="EMBL" id="KAL3269751.1"/>
    </source>
</evidence>
<dbReference type="InterPro" id="IPR036691">
    <property type="entry name" value="Endo/exonu/phosph_ase_sf"/>
</dbReference>
<reference evidence="1 2" key="1">
    <citation type="journal article" date="2021" name="BMC Biol.">
        <title>Horizontally acquired antibacterial genes associated with adaptive radiation of ladybird beetles.</title>
        <authorList>
            <person name="Li H.S."/>
            <person name="Tang X.F."/>
            <person name="Huang Y.H."/>
            <person name="Xu Z.Y."/>
            <person name="Chen M.L."/>
            <person name="Du X.Y."/>
            <person name="Qiu B.Y."/>
            <person name="Chen P.T."/>
            <person name="Zhang W."/>
            <person name="Slipinski A."/>
            <person name="Escalona H.E."/>
            <person name="Waterhouse R.M."/>
            <person name="Zwick A."/>
            <person name="Pang H."/>
        </authorList>
    </citation>
    <scope>NUCLEOTIDE SEQUENCE [LARGE SCALE GENOMIC DNA]</scope>
    <source>
        <strain evidence="1">SYSU2018</strain>
    </source>
</reference>
<sequence length="188" mass="21540">MDTLSIQILSLYRSPFLSSPDFVEDLKQFLHGCRDSYDISVLVGDININSLDSENHIVNEYLNALYEEGYISTINTYTRKQGDTVSCLDHISVNNHNPVILGITFPEGNRKSDVRGKVQYKSQIDYTQLAERLEGENWGHIYDVGSAKDCAQAFVDTLKHHIKSYTKTSKILRKHCKRKIWRTNGLLK</sequence>
<dbReference type="Proteomes" id="UP001516400">
    <property type="component" value="Unassembled WGS sequence"/>
</dbReference>
<evidence type="ECO:0000313" key="2">
    <source>
        <dbReference type="Proteomes" id="UP001516400"/>
    </source>
</evidence>
<dbReference type="EMBL" id="JABFTP020000021">
    <property type="protein sequence ID" value="KAL3269751.1"/>
    <property type="molecule type" value="Genomic_DNA"/>
</dbReference>
<protein>
    <recommendedName>
        <fullName evidence="3">Endonuclease/exonuclease/phosphatase domain-containing protein</fullName>
    </recommendedName>
</protein>
<dbReference type="SUPFAM" id="SSF56219">
    <property type="entry name" value="DNase I-like"/>
    <property type="match status" value="1"/>
</dbReference>